<feature type="transmembrane region" description="Helical" evidence="6">
    <location>
        <begin position="391"/>
        <end position="414"/>
    </location>
</feature>
<feature type="transmembrane region" description="Helical" evidence="6">
    <location>
        <begin position="102"/>
        <end position="123"/>
    </location>
</feature>
<dbReference type="CDD" id="cd17321">
    <property type="entry name" value="MFS_MMR_MDR_like"/>
    <property type="match status" value="1"/>
</dbReference>
<feature type="domain" description="Major facilitator superfamily (MFS) profile" evidence="7">
    <location>
        <begin position="11"/>
        <end position="459"/>
    </location>
</feature>
<evidence type="ECO:0000313" key="8">
    <source>
        <dbReference type="EMBL" id="MCZ0863127.1"/>
    </source>
</evidence>
<evidence type="ECO:0000256" key="1">
    <source>
        <dbReference type="ARBA" id="ARBA00004141"/>
    </source>
</evidence>
<protein>
    <submittedName>
        <fullName evidence="8">MFS transporter</fullName>
    </submittedName>
</protein>
<feature type="transmembrane region" description="Helical" evidence="6">
    <location>
        <begin position="292"/>
        <end position="314"/>
    </location>
</feature>
<dbReference type="PANTHER" id="PTHR42718:SF9">
    <property type="entry name" value="MAJOR FACILITATOR SUPERFAMILY MULTIDRUG TRANSPORTER MFSC"/>
    <property type="match status" value="1"/>
</dbReference>
<proteinExistence type="predicted"/>
<evidence type="ECO:0000259" key="7">
    <source>
        <dbReference type="PROSITE" id="PS50850"/>
    </source>
</evidence>
<evidence type="ECO:0000256" key="4">
    <source>
        <dbReference type="ARBA" id="ARBA00022989"/>
    </source>
</evidence>
<dbReference type="PANTHER" id="PTHR42718">
    <property type="entry name" value="MAJOR FACILITATOR SUPERFAMILY MULTIDRUG TRANSPORTER MFSC"/>
    <property type="match status" value="1"/>
</dbReference>
<dbReference type="EMBL" id="JAPTGC010000010">
    <property type="protein sequence ID" value="MCZ0863127.1"/>
    <property type="molecule type" value="Genomic_DNA"/>
</dbReference>
<evidence type="ECO:0000256" key="3">
    <source>
        <dbReference type="ARBA" id="ARBA00022692"/>
    </source>
</evidence>
<name>A0ABT4IPC4_9EURY</name>
<evidence type="ECO:0000256" key="5">
    <source>
        <dbReference type="ARBA" id="ARBA00023136"/>
    </source>
</evidence>
<dbReference type="SUPFAM" id="SSF103473">
    <property type="entry name" value="MFS general substrate transporter"/>
    <property type="match status" value="1"/>
</dbReference>
<organism evidence="8 9">
    <name type="scientific">Methanocorpusculum vombati</name>
    <dbReference type="NCBI Taxonomy" id="3002864"/>
    <lineage>
        <taxon>Archaea</taxon>
        <taxon>Methanobacteriati</taxon>
        <taxon>Methanobacteriota</taxon>
        <taxon>Stenosarchaea group</taxon>
        <taxon>Methanomicrobia</taxon>
        <taxon>Methanomicrobiales</taxon>
        <taxon>Methanocorpusculaceae</taxon>
        <taxon>Methanocorpusculum</taxon>
    </lineage>
</organism>
<comment type="caution">
    <text evidence="8">The sequence shown here is derived from an EMBL/GenBank/DDBJ whole genome shotgun (WGS) entry which is preliminary data.</text>
</comment>
<feature type="transmembrane region" description="Helical" evidence="6">
    <location>
        <begin position="222"/>
        <end position="243"/>
    </location>
</feature>
<gene>
    <name evidence="8" type="ORF">O0S09_07680</name>
</gene>
<feature type="transmembrane region" description="Helical" evidence="6">
    <location>
        <begin position="197"/>
        <end position="216"/>
    </location>
</feature>
<evidence type="ECO:0000256" key="6">
    <source>
        <dbReference type="SAM" id="Phobius"/>
    </source>
</evidence>
<dbReference type="Gene3D" id="1.20.1720.10">
    <property type="entry name" value="Multidrug resistance protein D"/>
    <property type="match status" value="1"/>
</dbReference>
<dbReference type="InterPro" id="IPR011701">
    <property type="entry name" value="MFS"/>
</dbReference>
<feature type="transmembrane region" description="Helical" evidence="6">
    <location>
        <begin position="163"/>
        <end position="185"/>
    </location>
</feature>
<reference evidence="8" key="1">
    <citation type="submission" date="2022-12" db="EMBL/GenBank/DDBJ databases">
        <title>Isolation and characterisation of novel Methanocorpusculum spp. from native Australian herbivores indicates the genus is ancestrally host-associated.</title>
        <authorList>
            <person name="Volmer J.G."/>
            <person name="Soo R.M."/>
            <person name="Evans P.N."/>
            <person name="Hoedt E.C."/>
            <person name="Astorga Alsina A.L."/>
            <person name="Woodcroft B.J."/>
            <person name="Tyson G.W."/>
            <person name="Hugenholtz P."/>
            <person name="Morrison M."/>
        </authorList>
    </citation>
    <scope>NUCLEOTIDE SEQUENCE</scope>
    <source>
        <strain evidence="8">CW153</strain>
    </source>
</reference>
<dbReference type="RefSeq" id="WP_268923387.1">
    <property type="nucleotide sequence ID" value="NZ_JAPTGC010000010.1"/>
</dbReference>
<feature type="transmembrane region" description="Helical" evidence="6">
    <location>
        <begin position="264"/>
        <end position="286"/>
    </location>
</feature>
<evidence type="ECO:0000256" key="2">
    <source>
        <dbReference type="ARBA" id="ARBA00022448"/>
    </source>
</evidence>
<keyword evidence="2" id="KW-0813">Transport</keyword>
<feature type="transmembrane region" description="Helical" evidence="6">
    <location>
        <begin position="135"/>
        <end position="157"/>
    </location>
</feature>
<dbReference type="Pfam" id="PF07690">
    <property type="entry name" value="MFS_1"/>
    <property type="match status" value="1"/>
</dbReference>
<dbReference type="Gene3D" id="1.20.1250.20">
    <property type="entry name" value="MFS general substrate transporter like domains"/>
    <property type="match status" value="1"/>
</dbReference>
<dbReference type="PROSITE" id="PS50850">
    <property type="entry name" value="MFS"/>
    <property type="match status" value="1"/>
</dbReference>
<feature type="transmembrane region" description="Helical" evidence="6">
    <location>
        <begin position="12"/>
        <end position="32"/>
    </location>
</feature>
<keyword evidence="5 6" id="KW-0472">Membrane</keyword>
<feature type="transmembrane region" description="Helical" evidence="6">
    <location>
        <begin position="434"/>
        <end position="453"/>
    </location>
</feature>
<keyword evidence="3 6" id="KW-0812">Transmembrane</keyword>
<dbReference type="InterPro" id="IPR020846">
    <property type="entry name" value="MFS_dom"/>
</dbReference>
<feature type="transmembrane region" description="Helical" evidence="6">
    <location>
        <begin position="326"/>
        <end position="345"/>
    </location>
</feature>
<comment type="subcellular location">
    <subcellularLocation>
        <location evidence="1">Membrane</location>
        <topology evidence="1">Multi-pass membrane protein</topology>
    </subcellularLocation>
</comment>
<sequence length="463" mass="48919">MAADVRTNRLILFATSIGAVLSPLIGSMIVLAMPEIGVAFGVVARDLGWLSTIFILANAIFLIPASRLSDMMGYKRSYLLGAVIVGVACGLSVVAPTYGVLLVLRVVAACGTSFLMVTGLAILSRVYPPRERGAAFGVNAAMVYVGASAGPVLGGVLTDVFGWRSVFAVMVPMAVVAGVLMWWFFRDEVRFAGEGRFDVFGTVLYAAGMFCTMFGLSTLPSLVSAGLVVAGAVVMVVFVWYELRVLSPVLRVRLFFVNRRFARSAYAALLNYGCTAGSVFFVSLYLQSIGQLSPVHAGMVIFFQPLIQAVMTPVAGKVSDRVDPRYIVTGGMLLSMVGVLLLAGLGLETDLQYIMVAQVCIGLGSALFVAPNTNAIMGSVQASEFSAASGIVAVMRQAGMAISMAVCMSAITIFEGGDDMLGPEMYPDFLEALQVSMVFCAGLAVVGVLFSWFRGDAAEEGGR</sequence>
<feature type="transmembrane region" description="Helical" evidence="6">
    <location>
        <begin position="351"/>
        <end position="370"/>
    </location>
</feature>
<dbReference type="Proteomes" id="UP001141336">
    <property type="component" value="Unassembled WGS sequence"/>
</dbReference>
<feature type="transmembrane region" description="Helical" evidence="6">
    <location>
        <begin position="47"/>
        <end position="65"/>
    </location>
</feature>
<dbReference type="InterPro" id="IPR036259">
    <property type="entry name" value="MFS_trans_sf"/>
</dbReference>
<accession>A0ABT4IPC4</accession>
<keyword evidence="4 6" id="KW-1133">Transmembrane helix</keyword>
<keyword evidence="9" id="KW-1185">Reference proteome</keyword>
<evidence type="ECO:0000313" key="9">
    <source>
        <dbReference type="Proteomes" id="UP001141336"/>
    </source>
</evidence>
<feature type="transmembrane region" description="Helical" evidence="6">
    <location>
        <begin position="77"/>
        <end position="96"/>
    </location>
</feature>